<dbReference type="EMBL" id="NIZW01000029">
    <property type="protein sequence ID" value="PHQ32303.1"/>
    <property type="molecule type" value="Genomic_DNA"/>
</dbReference>
<keyword evidence="3" id="KW-0472">Membrane</keyword>
<keyword evidence="1" id="KW-0732">Signal</keyword>
<proteinExistence type="predicted"/>
<evidence type="ECO:0000256" key="3">
    <source>
        <dbReference type="SAM" id="Phobius"/>
    </source>
</evidence>
<dbReference type="OrthoDB" id="234670at2"/>
<feature type="region of interest" description="Disordered" evidence="2">
    <location>
        <begin position="329"/>
        <end position="358"/>
    </location>
</feature>
<dbReference type="Gene3D" id="1.10.1130.10">
    <property type="entry name" value="Flavocytochrome C3, Chain A"/>
    <property type="match status" value="1"/>
</dbReference>
<dbReference type="InterPro" id="IPR036280">
    <property type="entry name" value="Multihaem_cyt_sf"/>
</dbReference>
<keyword evidence="3" id="KW-0812">Transmembrane</keyword>
<dbReference type="GeneID" id="90611454"/>
<dbReference type="SUPFAM" id="SSF48695">
    <property type="entry name" value="Multiheme cytochromes"/>
    <property type="match status" value="1"/>
</dbReference>
<name>A0A2G1VZU8_9BACT</name>
<dbReference type="Proteomes" id="UP000225740">
    <property type="component" value="Unassembled WGS sequence"/>
</dbReference>
<evidence type="ECO:0000313" key="5">
    <source>
        <dbReference type="EMBL" id="PHQ32303.1"/>
    </source>
</evidence>
<dbReference type="RefSeq" id="WP_099263635.1">
    <property type="nucleotide sequence ID" value="NZ_NIZW01000029.1"/>
</dbReference>
<sequence length="471" mass="53729">MNYKRGIVFVVIVAVVGWFGYSMMQTKRDDDRFRDLVKSQQQRKSSEAESSALLEATKVTAPPSDMLVNLIPGNVWFVGKYEDGGGVEIPFRPGESPQKTDDITPHHENPGFVGPEQCQECHREKYQSFLATGHYKTCRPVNELTIDGIFDSGGNRFQTSDPNVSFEMIQQGDEFLQRAHFFDWSFDVPMEIIMGSSKMAQTYLYWHRDGLYQHNVTHITDGDQWINSPGYIDGDAAYARPIPQRCLDCHMTYFDFRGEKNHYTPGSLIMGVTCERCHGPAKDHVDFHRDNRDALEAVGITNPAELERQLQMDICGQCHGGSRELKGDALSFRPGDPLEEHYYPPDEEADAKNSVHTSNQLNRLSQSECFRQSQMTCIDCHDPHHNERGNEVLFSSRCMNCHESESDCGYYPHEGVNFAENCVDCHMPRRSTEKLRLESVQGDVFPPLRDHYIRVDQAATERFLNGSEDDD</sequence>
<feature type="domain" description="Cytochrome c-552/4" evidence="4">
    <location>
        <begin position="244"/>
        <end position="279"/>
    </location>
</feature>
<evidence type="ECO:0000256" key="2">
    <source>
        <dbReference type="SAM" id="MobiDB-lite"/>
    </source>
</evidence>
<dbReference type="AlphaFoldDB" id="A0A2G1VZU8"/>
<dbReference type="PANTHER" id="PTHR35038">
    <property type="entry name" value="DISSIMILATORY SULFITE REDUCTASE SIRA"/>
    <property type="match status" value="1"/>
</dbReference>
<evidence type="ECO:0000313" key="6">
    <source>
        <dbReference type="Proteomes" id="UP000225740"/>
    </source>
</evidence>
<protein>
    <submittedName>
        <fullName evidence="5">C cytochrome</fullName>
    </submittedName>
</protein>
<dbReference type="InterPro" id="IPR023155">
    <property type="entry name" value="Cyt_c-552/4"/>
</dbReference>
<evidence type="ECO:0000259" key="4">
    <source>
        <dbReference type="Pfam" id="PF13435"/>
    </source>
</evidence>
<feature type="transmembrane region" description="Helical" evidence="3">
    <location>
        <begin position="6"/>
        <end position="24"/>
    </location>
</feature>
<keyword evidence="6" id="KW-1185">Reference proteome</keyword>
<evidence type="ECO:0000256" key="1">
    <source>
        <dbReference type="ARBA" id="ARBA00022729"/>
    </source>
</evidence>
<accession>A0A2G1VZU8</accession>
<dbReference type="Pfam" id="PF13435">
    <property type="entry name" value="Cytochrome_C554"/>
    <property type="match status" value="1"/>
</dbReference>
<comment type="caution">
    <text evidence="5">The sequence shown here is derived from an EMBL/GenBank/DDBJ whole genome shotgun (WGS) entry which is preliminary data.</text>
</comment>
<gene>
    <name evidence="5" type="ORF">CEE69_26520</name>
</gene>
<dbReference type="InterPro" id="IPR051829">
    <property type="entry name" value="Multiheme_Cytochr_ET"/>
</dbReference>
<organism evidence="5 6">
    <name type="scientific">Rhodopirellula bahusiensis</name>
    <dbReference type="NCBI Taxonomy" id="2014065"/>
    <lineage>
        <taxon>Bacteria</taxon>
        <taxon>Pseudomonadati</taxon>
        <taxon>Planctomycetota</taxon>
        <taxon>Planctomycetia</taxon>
        <taxon>Pirellulales</taxon>
        <taxon>Pirellulaceae</taxon>
        <taxon>Rhodopirellula</taxon>
    </lineage>
</organism>
<keyword evidence="3" id="KW-1133">Transmembrane helix</keyword>
<dbReference type="PANTHER" id="PTHR35038:SF8">
    <property type="entry name" value="C-TYPE POLYHEME CYTOCHROME OMCC"/>
    <property type="match status" value="1"/>
</dbReference>
<reference evidence="5 6" key="1">
    <citation type="submission" date="2017-06" db="EMBL/GenBank/DDBJ databases">
        <title>Description of Rhodopirellula bahusiensis sp. nov.</title>
        <authorList>
            <person name="Kizina J."/>
            <person name="Harder J."/>
        </authorList>
    </citation>
    <scope>NUCLEOTIDE SEQUENCE [LARGE SCALE GENOMIC DNA]</scope>
    <source>
        <strain evidence="5 6">SWK21</strain>
    </source>
</reference>